<reference evidence="1" key="1">
    <citation type="journal article" date="2007" name="J. Bacteriol.">
        <title>Comparative genome analysis of four magnetotactic bacteria reveals a complex set of group-specific genes implicated in magnetosome biomineralization and function.</title>
        <authorList>
            <person name="Richter M."/>
            <person name="Kube M."/>
            <person name="Bazylinski D.A."/>
            <person name="Lombardot T."/>
            <person name="Gloeckner F.O."/>
            <person name="Reinhardt R."/>
            <person name="Schueler D."/>
        </authorList>
    </citation>
    <scope>NUCLEOTIDE SEQUENCE</scope>
    <source>
        <strain evidence="1">MSR-1</strain>
    </source>
</reference>
<dbReference type="RefSeq" id="WP_106002392.1">
    <property type="nucleotide sequence ID" value="NZ_CP027527.1"/>
</dbReference>
<protein>
    <submittedName>
        <fullName evidence="1">Uncharacterized protein</fullName>
    </submittedName>
</protein>
<proteinExistence type="predicted"/>
<gene>
    <name evidence="1" type="ORF">MGR_0832</name>
</gene>
<accession>A4U2T0</accession>
<dbReference type="AlphaFoldDB" id="A4U2T0"/>
<sequence length="261" mass="29703">MSTGIVKFTEEQMNALIHDKWDGSGPCRLNETLTLADLAATSVIPNTRILMADLDGAGAKLTAKGNLNRKLVESLAGHFQWQGYPAERVWSVNKVLNEDDYTPALYLHGVLKLAVLARTEKGFIKLTRKGKALLAEDAAGQLQATLFRTTFTRYNLAYLDRYEMKEFFAWQISVILYLIGQFCNDWRAEDALMRSVTMPSDEALNPRWPGAPVGAFKARVLRYLCWFGLLEEKQAAANDDWRQPRLFRKTALYDRMLSFRI</sequence>
<dbReference type="EMBL" id="CU459003">
    <property type="protein sequence ID" value="CAM77187.1"/>
    <property type="molecule type" value="Genomic_DNA"/>
</dbReference>
<evidence type="ECO:0000313" key="1">
    <source>
        <dbReference type="EMBL" id="CAM77187.1"/>
    </source>
</evidence>
<name>A4U2T0_9PROT</name>
<organism evidence="1">
    <name type="scientific">Magnetospirillum gryphiswaldense</name>
    <dbReference type="NCBI Taxonomy" id="55518"/>
    <lineage>
        <taxon>Bacteria</taxon>
        <taxon>Pseudomonadati</taxon>
        <taxon>Pseudomonadota</taxon>
        <taxon>Alphaproteobacteria</taxon>
        <taxon>Rhodospirillales</taxon>
        <taxon>Rhodospirillaceae</taxon>
        <taxon>Magnetospirillum</taxon>
    </lineage>
</organism>